<evidence type="ECO:0000256" key="2">
    <source>
        <dbReference type="ARBA" id="ARBA00022679"/>
    </source>
</evidence>
<protein>
    <submittedName>
        <fullName evidence="7">Acetyl-CoA C-acetyltransferase</fullName>
    </submittedName>
</protein>
<evidence type="ECO:0000313" key="8">
    <source>
        <dbReference type="Proteomes" id="UP001500236"/>
    </source>
</evidence>
<dbReference type="Gene3D" id="3.40.47.10">
    <property type="match status" value="1"/>
</dbReference>
<dbReference type="PANTHER" id="PTHR42689:SF1">
    <property type="entry name" value="ACETYL-COA ACYLTRANSFERASE FADA2 (3-KETOACYL-COA THIOLASE) (BETA-KETOTHIOLASE)-RELATED"/>
    <property type="match status" value="1"/>
</dbReference>
<dbReference type="RefSeq" id="WP_344685531.1">
    <property type="nucleotide sequence ID" value="NZ_BAAAVT010000004.1"/>
</dbReference>
<dbReference type="InterPro" id="IPR016039">
    <property type="entry name" value="Thiolase-like"/>
</dbReference>
<dbReference type="CDD" id="cd00751">
    <property type="entry name" value="thiolase"/>
    <property type="match status" value="1"/>
</dbReference>
<dbReference type="Pfam" id="PF00108">
    <property type="entry name" value="Thiolase_N"/>
    <property type="match status" value="1"/>
</dbReference>
<dbReference type="InterPro" id="IPR050521">
    <property type="entry name" value="3-ketoacyl-CoA_Thiolase"/>
</dbReference>
<dbReference type="SUPFAM" id="SSF53901">
    <property type="entry name" value="Thiolase-like"/>
    <property type="match status" value="2"/>
</dbReference>
<keyword evidence="2 4" id="KW-0808">Transferase</keyword>
<accession>A0ABP6LSW5</accession>
<evidence type="ECO:0000256" key="1">
    <source>
        <dbReference type="ARBA" id="ARBA00010982"/>
    </source>
</evidence>
<evidence type="ECO:0000259" key="6">
    <source>
        <dbReference type="Pfam" id="PF02803"/>
    </source>
</evidence>
<comment type="caution">
    <text evidence="7">The sequence shown here is derived from an EMBL/GenBank/DDBJ whole genome shotgun (WGS) entry which is preliminary data.</text>
</comment>
<feature type="domain" description="Thiolase C-terminal" evidence="6">
    <location>
        <begin position="298"/>
        <end position="438"/>
    </location>
</feature>
<dbReference type="Pfam" id="PF02803">
    <property type="entry name" value="Thiolase_C"/>
    <property type="match status" value="1"/>
</dbReference>
<feature type="domain" description="Thiolase N-terminal" evidence="5">
    <location>
        <begin position="19"/>
        <end position="288"/>
    </location>
</feature>
<sequence length="440" mass="46277">MTTTDRTSAQTRTVQTRDVVVIGGNRIPFARAHGAYATASNQDMLTSALNGLVARFGLQGQRIGSVAGGAVMKHSKNFNLVRESVLGTPLDPATPATDVQMACATGMEAIGSLADKIRLGRIESGIGAGVDSISDAPIVVTDALRRILMEANRAKTPGQRLKALAKIRPGHLAPQAPGVNEPRTGMSMGEHMAVTAHAWGIGRQEQDELALASHQNLAAAYDDGFFDDLVTPFKGVQRDTNLRADSTLEKLGKLAPAFGRDLGEEATMTAANSTALTDGASAVLLGSADYAEAHDLPQLATFVDYEQAAVDFVDGAEGLLMAPAYAAARMLERNGLTFEDFEYFEIHEAFASTVLAQIAAWEDEEFCRGKLGLDAPLGRIDRSRLNIHGSSLAAGHPFAATGGRIVATLAKMLHGKPGKLGFISVCAAGGQGITAILEGR</sequence>
<reference evidence="8" key="1">
    <citation type="journal article" date="2019" name="Int. J. Syst. Evol. Microbiol.">
        <title>The Global Catalogue of Microorganisms (GCM) 10K type strain sequencing project: providing services to taxonomists for standard genome sequencing and annotation.</title>
        <authorList>
            <consortium name="The Broad Institute Genomics Platform"/>
            <consortium name="The Broad Institute Genome Sequencing Center for Infectious Disease"/>
            <person name="Wu L."/>
            <person name="Ma J."/>
        </authorList>
    </citation>
    <scope>NUCLEOTIDE SEQUENCE [LARGE SCALE GENOMIC DNA]</scope>
    <source>
        <strain evidence="8">JCM 14309</strain>
    </source>
</reference>
<comment type="similarity">
    <text evidence="1 4">Belongs to the thiolase-like superfamily. Thiolase family.</text>
</comment>
<dbReference type="Proteomes" id="UP001500236">
    <property type="component" value="Unassembled WGS sequence"/>
</dbReference>
<gene>
    <name evidence="7" type="ORF">GCM10010529_07940</name>
</gene>
<evidence type="ECO:0000259" key="5">
    <source>
        <dbReference type="Pfam" id="PF00108"/>
    </source>
</evidence>
<dbReference type="InterPro" id="IPR020617">
    <property type="entry name" value="Thiolase_C"/>
</dbReference>
<evidence type="ECO:0000313" key="7">
    <source>
        <dbReference type="EMBL" id="GAA3056459.1"/>
    </source>
</evidence>
<keyword evidence="8" id="KW-1185">Reference proteome</keyword>
<evidence type="ECO:0000256" key="3">
    <source>
        <dbReference type="ARBA" id="ARBA00023315"/>
    </source>
</evidence>
<dbReference type="InterPro" id="IPR020616">
    <property type="entry name" value="Thiolase_N"/>
</dbReference>
<dbReference type="InterPro" id="IPR002155">
    <property type="entry name" value="Thiolase"/>
</dbReference>
<organism evidence="7 8">
    <name type="scientific">Nesterenkonia aethiopica</name>
    <dbReference type="NCBI Taxonomy" id="269144"/>
    <lineage>
        <taxon>Bacteria</taxon>
        <taxon>Bacillati</taxon>
        <taxon>Actinomycetota</taxon>
        <taxon>Actinomycetes</taxon>
        <taxon>Micrococcales</taxon>
        <taxon>Micrococcaceae</taxon>
        <taxon>Nesterenkonia</taxon>
    </lineage>
</organism>
<proteinExistence type="inferred from homology"/>
<dbReference type="NCBIfam" id="TIGR01930">
    <property type="entry name" value="AcCoA-C-Actrans"/>
    <property type="match status" value="1"/>
</dbReference>
<evidence type="ECO:0000256" key="4">
    <source>
        <dbReference type="RuleBase" id="RU003557"/>
    </source>
</evidence>
<dbReference type="EMBL" id="BAAAVT010000004">
    <property type="protein sequence ID" value="GAA3056459.1"/>
    <property type="molecule type" value="Genomic_DNA"/>
</dbReference>
<dbReference type="PANTHER" id="PTHR42689">
    <property type="entry name" value="ACETYL-COA ACYLTRANSFERASE FADA2 (3-KETOACYL-COA THIOLASE) (BETA-KETOTHIOLASE)-RELATED"/>
    <property type="match status" value="1"/>
</dbReference>
<name>A0ABP6LSW5_9MICC</name>
<dbReference type="PIRSF" id="PIRSF000429">
    <property type="entry name" value="Ac-CoA_Ac_transf"/>
    <property type="match status" value="1"/>
</dbReference>
<dbReference type="NCBIfam" id="NF006740">
    <property type="entry name" value="PRK09268.1"/>
    <property type="match status" value="1"/>
</dbReference>
<keyword evidence="3 4" id="KW-0012">Acyltransferase</keyword>